<dbReference type="AlphaFoldDB" id="D8RGE4"/>
<keyword evidence="2" id="KW-1185">Reference proteome</keyword>
<proteinExistence type="predicted"/>
<dbReference type="EMBL" id="GL377579">
    <property type="protein sequence ID" value="EFJ28341.1"/>
    <property type="molecule type" value="Genomic_DNA"/>
</dbReference>
<reference evidence="1 2" key="1">
    <citation type="journal article" date="2011" name="Science">
        <title>The Selaginella genome identifies genetic changes associated with the evolution of vascular plants.</title>
        <authorList>
            <person name="Banks J.A."/>
            <person name="Nishiyama T."/>
            <person name="Hasebe M."/>
            <person name="Bowman J.L."/>
            <person name="Gribskov M."/>
            <person name="dePamphilis C."/>
            <person name="Albert V.A."/>
            <person name="Aono N."/>
            <person name="Aoyama T."/>
            <person name="Ambrose B.A."/>
            <person name="Ashton N.W."/>
            <person name="Axtell M.J."/>
            <person name="Barker E."/>
            <person name="Barker M.S."/>
            <person name="Bennetzen J.L."/>
            <person name="Bonawitz N.D."/>
            <person name="Chapple C."/>
            <person name="Cheng C."/>
            <person name="Correa L.G."/>
            <person name="Dacre M."/>
            <person name="DeBarry J."/>
            <person name="Dreyer I."/>
            <person name="Elias M."/>
            <person name="Engstrom E.M."/>
            <person name="Estelle M."/>
            <person name="Feng L."/>
            <person name="Finet C."/>
            <person name="Floyd S.K."/>
            <person name="Frommer W.B."/>
            <person name="Fujita T."/>
            <person name="Gramzow L."/>
            <person name="Gutensohn M."/>
            <person name="Harholt J."/>
            <person name="Hattori M."/>
            <person name="Heyl A."/>
            <person name="Hirai T."/>
            <person name="Hiwatashi Y."/>
            <person name="Ishikawa M."/>
            <person name="Iwata M."/>
            <person name="Karol K.G."/>
            <person name="Koehler B."/>
            <person name="Kolukisaoglu U."/>
            <person name="Kubo M."/>
            <person name="Kurata T."/>
            <person name="Lalonde S."/>
            <person name="Li K."/>
            <person name="Li Y."/>
            <person name="Litt A."/>
            <person name="Lyons E."/>
            <person name="Manning G."/>
            <person name="Maruyama T."/>
            <person name="Michael T.P."/>
            <person name="Mikami K."/>
            <person name="Miyazaki S."/>
            <person name="Morinaga S."/>
            <person name="Murata T."/>
            <person name="Mueller-Roeber B."/>
            <person name="Nelson D.R."/>
            <person name="Obara M."/>
            <person name="Oguri Y."/>
            <person name="Olmstead R.G."/>
            <person name="Onodera N."/>
            <person name="Petersen B.L."/>
            <person name="Pils B."/>
            <person name="Prigge M."/>
            <person name="Rensing S.A."/>
            <person name="Riano-Pachon D.M."/>
            <person name="Roberts A.W."/>
            <person name="Sato Y."/>
            <person name="Scheller H.V."/>
            <person name="Schulz B."/>
            <person name="Schulz C."/>
            <person name="Shakirov E.V."/>
            <person name="Shibagaki N."/>
            <person name="Shinohara N."/>
            <person name="Shippen D.E."/>
            <person name="Soerensen I."/>
            <person name="Sotooka R."/>
            <person name="Sugimoto N."/>
            <person name="Sugita M."/>
            <person name="Sumikawa N."/>
            <person name="Tanurdzic M."/>
            <person name="Theissen G."/>
            <person name="Ulvskov P."/>
            <person name="Wakazuki S."/>
            <person name="Weng J.K."/>
            <person name="Willats W.W."/>
            <person name="Wipf D."/>
            <person name="Wolf P.G."/>
            <person name="Yang L."/>
            <person name="Zimmer A.D."/>
            <person name="Zhu Q."/>
            <person name="Mitros T."/>
            <person name="Hellsten U."/>
            <person name="Loque D."/>
            <person name="Otillar R."/>
            <person name="Salamov A."/>
            <person name="Schmutz J."/>
            <person name="Shapiro H."/>
            <person name="Lindquist E."/>
            <person name="Lucas S."/>
            <person name="Rokhsar D."/>
            <person name="Grigoriev I.V."/>
        </authorList>
    </citation>
    <scope>NUCLEOTIDE SEQUENCE [LARGE SCALE GENOMIC DNA]</scope>
</reference>
<name>D8RGE4_SELML</name>
<dbReference type="KEGG" id="smo:SELMODRAFT_411040"/>
<dbReference type="HOGENOM" id="CLU_081429_0_0_1"/>
<evidence type="ECO:0000313" key="2">
    <source>
        <dbReference type="Proteomes" id="UP000001514"/>
    </source>
</evidence>
<gene>
    <name evidence="1" type="ORF">SELMODRAFT_411040</name>
</gene>
<accession>D8RGE4</accession>
<dbReference type="InterPro" id="IPR052980">
    <property type="entry name" value="Crinkler_effector"/>
</dbReference>
<sequence>MRKLRRTYTRYLPPWDRRQFGLLVDLWKLRADKMAPRDANEIKEKMQAADLACSWLGGIPSFLWDHEPGTLTRSDARKCLANTKLRKVSCILQSSADVSWTLFHFNVMPSCCFSCFQYTFCSGKVATLYSGYLCKTNVDKIRSFLKASQGFSKLTLLVANVVMIEVRANVAHYSHRPVLEAKIKAQQALKAWRDEFYQGHNNNDDTLLVFFLPPDSYVDFYHSSRKVSQKVVKGD</sequence>
<organism evidence="2">
    <name type="scientific">Selaginella moellendorffii</name>
    <name type="common">Spikemoss</name>
    <dbReference type="NCBI Taxonomy" id="88036"/>
    <lineage>
        <taxon>Eukaryota</taxon>
        <taxon>Viridiplantae</taxon>
        <taxon>Streptophyta</taxon>
        <taxon>Embryophyta</taxon>
        <taxon>Tracheophyta</taxon>
        <taxon>Lycopodiopsida</taxon>
        <taxon>Selaginellales</taxon>
        <taxon>Selaginellaceae</taxon>
        <taxon>Selaginella</taxon>
    </lineage>
</organism>
<dbReference type="PANTHER" id="PTHR33129">
    <property type="entry name" value="PROTEIN KINASE DOMAIN-CONTAINING PROTEIN-RELATED"/>
    <property type="match status" value="1"/>
</dbReference>
<evidence type="ECO:0000313" key="1">
    <source>
        <dbReference type="EMBL" id="EFJ28341.1"/>
    </source>
</evidence>
<dbReference type="Gramene" id="EFJ28341">
    <property type="protein sequence ID" value="EFJ28341"/>
    <property type="gene ID" value="SELMODRAFT_411040"/>
</dbReference>
<protein>
    <submittedName>
        <fullName evidence="1">Uncharacterized protein</fullName>
    </submittedName>
</protein>
<dbReference type="PANTHER" id="PTHR33129:SF3">
    <property type="entry name" value="HOT SPOT (RHS) PROTEIN, PUTATIVE-RELATED"/>
    <property type="match status" value="1"/>
</dbReference>
<dbReference type="Proteomes" id="UP000001514">
    <property type="component" value="Unassembled WGS sequence"/>
</dbReference>
<dbReference type="InParanoid" id="D8RGE4"/>